<feature type="chain" id="PRO_5043783857" description="DUF4139 domain-containing protein" evidence="1">
    <location>
        <begin position="20"/>
        <end position="499"/>
    </location>
</feature>
<evidence type="ECO:0000313" key="2">
    <source>
        <dbReference type="EMBL" id="XBH18341.1"/>
    </source>
</evidence>
<dbReference type="PANTHER" id="PTHR38075:SF1">
    <property type="entry name" value="DUF4139 DOMAIN-CONTAINING PROTEIN"/>
    <property type="match status" value="1"/>
</dbReference>
<dbReference type="EMBL" id="CP121196">
    <property type="protein sequence ID" value="XBH18341.1"/>
    <property type="molecule type" value="Genomic_DNA"/>
</dbReference>
<evidence type="ECO:0008006" key="3">
    <source>
        <dbReference type="Google" id="ProtNLM"/>
    </source>
</evidence>
<keyword evidence="1" id="KW-0732">Signal</keyword>
<evidence type="ECO:0000256" key="1">
    <source>
        <dbReference type="SAM" id="SignalP"/>
    </source>
</evidence>
<dbReference type="PANTHER" id="PTHR38075">
    <property type="entry name" value="DUF4139 DOMAIN-CONTAINING PROTEIN"/>
    <property type="match status" value="1"/>
</dbReference>
<accession>A0AAU7DLU5</accession>
<proteinExistence type="predicted"/>
<sequence>MRKTSTFLTALFIAAFAQSQQTPPVALTIYNQDFAVARTFLNLDLHAGVNEITTDSVTSRLEPDSVVIRDPSGKRVVHVVEQNYDSAIVSQEWLLQKYEGKTIDFQISTPQGLKIVQGKIIRAGFYRQQEYTFDGQMLSGQTAQPLIEIDGKMQFQLPGTPLFPATTDGMLLKPTLRWQIDSSSADHFNAELAYITGGLSWDATYNVVAPDTTDVTGDEKADLLGWVTIHNQSGTEFPQARIKLMAGDVAKIQPQSGYNAMAQLRMEAKALDAMQPGVTQKAFDDFHLYDLNRTVSLRDGETKQVQFVDAANVSMRRNYIYDGLAEQVQPIYAGNVNQNQAYGLGGENTKVLIVEEIKNSESNHLGMPLPAGRVRLYRRDADGQVEFVGENLIGHTPAEETVRVPTGSAFDVEGSRRQTDFHVEYNKRMLDETFEIKITNQKMQPVNVSVIEHMYRGENWQITDKSTKFNKRDSHTIEFPVKVPAKGEVTLSYSVHYTW</sequence>
<name>A0AAU7DLU5_9BACT</name>
<dbReference type="AlphaFoldDB" id="A0AAU7DLU5"/>
<feature type="signal peptide" evidence="1">
    <location>
        <begin position="1"/>
        <end position="19"/>
    </location>
</feature>
<reference evidence="2" key="1">
    <citation type="submission" date="2023-03" db="EMBL/GenBank/DDBJ databases">
        <title>Edaphobacter sp.</title>
        <authorList>
            <person name="Huber K.J."/>
            <person name="Papendorf J."/>
            <person name="Pilke C."/>
            <person name="Bunk B."/>
            <person name="Sproeer C."/>
            <person name="Pester M."/>
        </authorList>
    </citation>
    <scope>NUCLEOTIDE SEQUENCE</scope>
    <source>
        <strain evidence="2">DSM 110680</strain>
    </source>
</reference>
<dbReference type="RefSeq" id="WP_348263565.1">
    <property type="nucleotide sequence ID" value="NZ_CP121196.1"/>
</dbReference>
<gene>
    <name evidence="2" type="ORF">P8935_03175</name>
</gene>
<protein>
    <recommendedName>
        <fullName evidence="3">DUF4139 domain-containing protein</fullName>
    </recommendedName>
</protein>
<organism evidence="2">
    <name type="scientific">Telmatobacter sp. DSM 110680</name>
    <dbReference type="NCBI Taxonomy" id="3036704"/>
    <lineage>
        <taxon>Bacteria</taxon>
        <taxon>Pseudomonadati</taxon>
        <taxon>Acidobacteriota</taxon>
        <taxon>Terriglobia</taxon>
        <taxon>Terriglobales</taxon>
        <taxon>Acidobacteriaceae</taxon>
        <taxon>Telmatobacter</taxon>
    </lineage>
</organism>